<comment type="caution">
    <text evidence="1">The sequence shown here is derived from an EMBL/GenBank/DDBJ whole genome shotgun (WGS) entry which is preliminary data.</text>
</comment>
<keyword evidence="2" id="KW-1185">Reference proteome</keyword>
<evidence type="ECO:0000313" key="2">
    <source>
        <dbReference type="Proteomes" id="UP000249304"/>
    </source>
</evidence>
<reference evidence="1 2" key="1">
    <citation type="submission" date="2018-01" db="EMBL/GenBank/DDBJ databases">
        <title>Draft genome sequence of Nonomuraea sp. KC333.</title>
        <authorList>
            <person name="Sahin N."/>
            <person name="Saygin H."/>
            <person name="Ay H."/>
        </authorList>
    </citation>
    <scope>NUCLEOTIDE SEQUENCE [LARGE SCALE GENOMIC DNA]</scope>
    <source>
        <strain evidence="1 2">KC333</strain>
    </source>
</reference>
<organism evidence="1 2">
    <name type="scientific">Nonomuraea aridisoli</name>
    <dbReference type="NCBI Taxonomy" id="2070368"/>
    <lineage>
        <taxon>Bacteria</taxon>
        <taxon>Bacillati</taxon>
        <taxon>Actinomycetota</taxon>
        <taxon>Actinomycetes</taxon>
        <taxon>Streptosporangiales</taxon>
        <taxon>Streptosporangiaceae</taxon>
        <taxon>Nonomuraea</taxon>
    </lineage>
</organism>
<proteinExistence type="predicted"/>
<sequence>MAMMTYPYQGEYAERLHAEGEAKSVLWVLEGRGVPVPEGARERVMGCRDMALFDAWLLRAIEVASADEFFG</sequence>
<accession>A0A2W2EHA0</accession>
<protein>
    <submittedName>
        <fullName evidence="1">Uncharacterized protein</fullName>
    </submittedName>
</protein>
<name>A0A2W2EHA0_9ACTN</name>
<gene>
    <name evidence="1" type="ORF">C1J01_21620</name>
</gene>
<dbReference type="AlphaFoldDB" id="A0A2W2EHA0"/>
<dbReference type="EMBL" id="POUD01000088">
    <property type="protein sequence ID" value="PZG16259.1"/>
    <property type="molecule type" value="Genomic_DNA"/>
</dbReference>
<evidence type="ECO:0000313" key="1">
    <source>
        <dbReference type="EMBL" id="PZG16259.1"/>
    </source>
</evidence>
<dbReference type="Proteomes" id="UP000249304">
    <property type="component" value="Unassembled WGS sequence"/>
</dbReference>